<dbReference type="EMBL" id="UINC01098980">
    <property type="protein sequence ID" value="SVC57910.1"/>
    <property type="molecule type" value="Genomic_DNA"/>
</dbReference>
<feature type="non-terminal residue" evidence="1">
    <location>
        <position position="1"/>
    </location>
</feature>
<reference evidence="1" key="1">
    <citation type="submission" date="2018-05" db="EMBL/GenBank/DDBJ databases">
        <authorList>
            <person name="Lanie J.A."/>
            <person name="Ng W.-L."/>
            <person name="Kazmierczak K.M."/>
            <person name="Andrzejewski T.M."/>
            <person name="Davidsen T.M."/>
            <person name="Wayne K.J."/>
            <person name="Tettelin H."/>
            <person name="Glass J.I."/>
            <person name="Rusch D."/>
            <person name="Podicherti R."/>
            <person name="Tsui H.-C.T."/>
            <person name="Winkler M.E."/>
        </authorList>
    </citation>
    <scope>NUCLEOTIDE SEQUENCE</scope>
</reference>
<organism evidence="1">
    <name type="scientific">marine metagenome</name>
    <dbReference type="NCBI Taxonomy" id="408172"/>
    <lineage>
        <taxon>unclassified sequences</taxon>
        <taxon>metagenomes</taxon>
        <taxon>ecological metagenomes</taxon>
    </lineage>
</organism>
<name>A0A382NAZ9_9ZZZZ</name>
<protein>
    <recommendedName>
        <fullName evidence="2">Right handed beta helix domain-containing protein</fullName>
    </recommendedName>
</protein>
<evidence type="ECO:0000313" key="1">
    <source>
        <dbReference type="EMBL" id="SVC57910.1"/>
    </source>
</evidence>
<evidence type="ECO:0008006" key="2">
    <source>
        <dbReference type="Google" id="ProtNLM"/>
    </source>
</evidence>
<sequence length="371" mass="41726">NETLYIYADDRYVPTSNNVRIRVLHRMLNIQYAANLEFRNINFFGGSIDLHGINVLVEDCNFEYLHDITLPAFRDHGPLCAGLFGWQVDFINCVFSHIPFVYSLKIKGHFSLVENALLTNMDWYANPGGGAPALGNVCRYMTVENSKIGGVGGSKLMEYCRIEDYIDPCDCSGINRGAHGAVRSMTRYNWVINGPGANGMRFDGGRTGAGNRRGVVHNIVTIGNNRGMKLKGDYHKVYHVAAYDNSRWDVQLFDGKYAEPGELNQDLPQDYTPGNRHSVLKNSLVESSLGCPTPDCWPYPESENDWSNPRDALHLLGEGIWFGRALGMPLPHNELADPWYQNLYAEDSSGIYATGYPHPTDRAQDYDFRPR</sequence>
<feature type="non-terminal residue" evidence="1">
    <location>
        <position position="371"/>
    </location>
</feature>
<gene>
    <name evidence="1" type="ORF">METZ01_LOCUS310764</name>
</gene>
<accession>A0A382NAZ9</accession>
<dbReference type="AlphaFoldDB" id="A0A382NAZ9"/>
<proteinExistence type="predicted"/>